<accession>A0ABV8W2R3</accession>
<organism evidence="2 3">
    <name type="scientific">Flavobacterium quisquiliarum</name>
    <dbReference type="NCBI Taxonomy" id="1834436"/>
    <lineage>
        <taxon>Bacteria</taxon>
        <taxon>Pseudomonadati</taxon>
        <taxon>Bacteroidota</taxon>
        <taxon>Flavobacteriia</taxon>
        <taxon>Flavobacteriales</taxon>
        <taxon>Flavobacteriaceae</taxon>
        <taxon>Flavobacterium</taxon>
    </lineage>
</organism>
<name>A0ABV8W2R3_9FLAO</name>
<comment type="caution">
    <text evidence="2">The sequence shown here is derived from an EMBL/GenBank/DDBJ whole genome shotgun (WGS) entry which is preliminary data.</text>
</comment>
<feature type="transmembrane region" description="Helical" evidence="1">
    <location>
        <begin position="6"/>
        <end position="24"/>
    </location>
</feature>
<dbReference type="EMBL" id="JBHSCO010000001">
    <property type="protein sequence ID" value="MFC4389590.1"/>
    <property type="molecule type" value="Genomic_DNA"/>
</dbReference>
<reference evidence="3" key="1">
    <citation type="journal article" date="2019" name="Int. J. Syst. Evol. Microbiol.">
        <title>The Global Catalogue of Microorganisms (GCM) 10K type strain sequencing project: providing services to taxonomists for standard genome sequencing and annotation.</title>
        <authorList>
            <consortium name="The Broad Institute Genomics Platform"/>
            <consortium name="The Broad Institute Genome Sequencing Center for Infectious Disease"/>
            <person name="Wu L."/>
            <person name="Ma J."/>
        </authorList>
    </citation>
    <scope>NUCLEOTIDE SEQUENCE [LARGE SCALE GENOMIC DNA]</scope>
    <source>
        <strain evidence="3">CGMCC 1.15345</strain>
    </source>
</reference>
<evidence type="ECO:0000313" key="2">
    <source>
        <dbReference type="EMBL" id="MFC4389590.1"/>
    </source>
</evidence>
<sequence length="142" mass="16793">MKLLKNIFGGILVISVLLPMFLFLNPFLWGMRRYPEYIPSAKLEKVLQKMQNEINKYENVEIDTYKNEASVWYFRDCENKKLDSLANFEIEISEVKSDSFVREKIEKYASLIKKEIDCKCYDSLVFTYEIKGSKLVSAFKMK</sequence>
<evidence type="ECO:0000313" key="3">
    <source>
        <dbReference type="Proteomes" id="UP001595719"/>
    </source>
</evidence>
<dbReference type="RefSeq" id="WP_179003392.1">
    <property type="nucleotide sequence ID" value="NZ_JBHSCO010000001.1"/>
</dbReference>
<gene>
    <name evidence="2" type="ORF">ACFOY0_01175</name>
</gene>
<evidence type="ECO:0000256" key="1">
    <source>
        <dbReference type="SAM" id="Phobius"/>
    </source>
</evidence>
<keyword evidence="1" id="KW-1133">Transmembrane helix</keyword>
<keyword evidence="1" id="KW-0472">Membrane</keyword>
<proteinExistence type="predicted"/>
<keyword evidence="3" id="KW-1185">Reference proteome</keyword>
<protein>
    <submittedName>
        <fullName evidence="2">Uncharacterized protein</fullName>
    </submittedName>
</protein>
<dbReference type="Proteomes" id="UP001595719">
    <property type="component" value="Unassembled WGS sequence"/>
</dbReference>
<keyword evidence="1" id="KW-0812">Transmembrane</keyword>